<dbReference type="SMART" id="SM00054">
    <property type="entry name" value="EFh"/>
    <property type="match status" value="4"/>
</dbReference>
<evidence type="ECO:0000256" key="6">
    <source>
        <dbReference type="ARBA" id="ARBA00022837"/>
    </source>
</evidence>
<dbReference type="GO" id="GO:0001732">
    <property type="term" value="P:formation of cytoplasmic translation initiation complex"/>
    <property type="evidence" value="ECO:0007669"/>
    <property type="project" value="UniProtKB-UniRule"/>
</dbReference>
<dbReference type="InterPro" id="IPR036390">
    <property type="entry name" value="WH_DNA-bd_sf"/>
</dbReference>
<keyword evidence="3 8" id="KW-0396">Initiation factor</keyword>
<dbReference type="FunFam" id="1.10.238.10:FF:000077">
    <property type="entry name" value="Centrin 1"/>
    <property type="match status" value="1"/>
</dbReference>
<evidence type="ECO:0000256" key="1">
    <source>
        <dbReference type="ARBA" id="ARBA00005253"/>
    </source>
</evidence>
<dbReference type="GO" id="GO:0033290">
    <property type="term" value="C:eukaryotic 48S preinitiation complex"/>
    <property type="evidence" value="ECO:0007669"/>
    <property type="project" value="UniProtKB-UniRule"/>
</dbReference>
<dbReference type="InterPro" id="IPR018247">
    <property type="entry name" value="EF_Hand_1_Ca_BS"/>
</dbReference>
<comment type="similarity">
    <text evidence="8">Belongs to the eIF-3 subunit E family.</text>
</comment>
<reference evidence="12" key="1">
    <citation type="submission" date="2021-02" db="EMBL/GenBank/DDBJ databases">
        <authorList>
            <person name="Dougan E. K."/>
            <person name="Rhodes N."/>
            <person name="Thang M."/>
            <person name="Chan C."/>
        </authorList>
    </citation>
    <scope>NUCLEOTIDE SEQUENCE</scope>
</reference>
<comment type="subunit">
    <text evidence="8">Component of the eukaryotic translation initiation factor 3 (eIF-3) complex.</text>
</comment>
<evidence type="ECO:0000256" key="3">
    <source>
        <dbReference type="ARBA" id="ARBA00022540"/>
    </source>
</evidence>
<comment type="caution">
    <text evidence="12">The sequence shown here is derived from an EMBL/GenBank/DDBJ whole genome shotgun (WGS) entry which is preliminary data.</text>
</comment>
<dbReference type="InterPro" id="IPR002048">
    <property type="entry name" value="EF_hand_dom"/>
</dbReference>
<dbReference type="InterPro" id="IPR011992">
    <property type="entry name" value="EF-hand-dom_pair"/>
</dbReference>
<dbReference type="CDD" id="cd21378">
    <property type="entry name" value="eIF3E"/>
    <property type="match status" value="1"/>
</dbReference>
<dbReference type="GO" id="GO:0016282">
    <property type="term" value="C:eukaryotic 43S preinitiation complex"/>
    <property type="evidence" value="ECO:0007669"/>
    <property type="project" value="UniProtKB-UniRule"/>
</dbReference>
<dbReference type="Pfam" id="PF09440">
    <property type="entry name" value="eIF3_N"/>
    <property type="match status" value="1"/>
</dbReference>
<dbReference type="FunFam" id="1.10.238.10:FF:000070">
    <property type="entry name" value="Centrin-1"/>
    <property type="match status" value="1"/>
</dbReference>
<feature type="domain" description="PCI" evidence="11">
    <location>
        <begin position="252"/>
        <end position="418"/>
    </location>
</feature>
<evidence type="ECO:0000259" key="11">
    <source>
        <dbReference type="PROSITE" id="PS50250"/>
    </source>
</evidence>
<dbReference type="SUPFAM" id="SSF47473">
    <property type="entry name" value="EF-hand"/>
    <property type="match status" value="1"/>
</dbReference>
<evidence type="ECO:0000256" key="9">
    <source>
        <dbReference type="SAM" id="MobiDB-lite"/>
    </source>
</evidence>
<dbReference type="SUPFAM" id="SSF46785">
    <property type="entry name" value="Winged helix' DNA-binding domain"/>
    <property type="match status" value="1"/>
</dbReference>
<dbReference type="AlphaFoldDB" id="A0A813LEL8"/>
<evidence type="ECO:0000256" key="8">
    <source>
        <dbReference type="HAMAP-Rule" id="MF_03004"/>
    </source>
</evidence>
<feature type="compositionally biased region" description="Basic and acidic residues" evidence="9">
    <location>
        <begin position="586"/>
        <end position="621"/>
    </location>
</feature>
<organism evidence="12 13">
    <name type="scientific">Polarella glacialis</name>
    <name type="common">Dinoflagellate</name>
    <dbReference type="NCBI Taxonomy" id="89957"/>
    <lineage>
        <taxon>Eukaryota</taxon>
        <taxon>Sar</taxon>
        <taxon>Alveolata</taxon>
        <taxon>Dinophyceae</taxon>
        <taxon>Suessiales</taxon>
        <taxon>Suessiaceae</taxon>
        <taxon>Polarella</taxon>
    </lineage>
</organism>
<evidence type="ECO:0000256" key="5">
    <source>
        <dbReference type="ARBA" id="ARBA00022737"/>
    </source>
</evidence>
<dbReference type="PROSITE" id="PS50250">
    <property type="entry name" value="PCI"/>
    <property type="match status" value="1"/>
</dbReference>
<dbReference type="PROSITE" id="PS00018">
    <property type="entry name" value="EF_HAND_1"/>
    <property type="match status" value="3"/>
</dbReference>
<dbReference type="Gene3D" id="1.10.238.10">
    <property type="entry name" value="EF-hand"/>
    <property type="match status" value="2"/>
</dbReference>
<protein>
    <recommendedName>
        <fullName evidence="8">Eukaryotic translation initiation factor 3 subunit E</fullName>
        <shortName evidence="8">eIF3e</shortName>
    </recommendedName>
    <alternativeName>
        <fullName evidence="8">Eukaryotic translation initiation factor 3 subunit 6</fullName>
    </alternativeName>
</protein>
<dbReference type="InterPro" id="IPR000717">
    <property type="entry name" value="PCI_dom"/>
</dbReference>
<dbReference type="Pfam" id="PF13499">
    <property type="entry name" value="EF-hand_7"/>
    <property type="match status" value="2"/>
</dbReference>
<keyword evidence="7 8" id="KW-0648">Protein biosynthesis</keyword>
<feature type="region of interest" description="Disordered" evidence="9">
    <location>
        <begin position="582"/>
        <end position="629"/>
    </location>
</feature>
<keyword evidence="5" id="KW-0677">Repeat</keyword>
<dbReference type="GO" id="GO:0003743">
    <property type="term" value="F:translation initiation factor activity"/>
    <property type="evidence" value="ECO:0007669"/>
    <property type="project" value="UniProtKB-UniRule"/>
</dbReference>
<comment type="function">
    <text evidence="8">Component of the eukaryotic translation initiation factor 3 (eIF-3) complex, which is involved in protein synthesis of a specialized repertoire of mRNAs and, together with other initiation factors, stimulates binding of mRNA and methionyl-tRNAi to the 40S ribosome. The eIF-3 complex specifically targets and initiates translation of a subset of mRNAs involved in cell proliferation.</text>
</comment>
<dbReference type="CDD" id="cd00051">
    <property type="entry name" value="EFh"/>
    <property type="match status" value="2"/>
</dbReference>
<dbReference type="HAMAP" id="MF_03004">
    <property type="entry name" value="eIF3e"/>
    <property type="match status" value="1"/>
</dbReference>
<dbReference type="Pfam" id="PF21357">
    <property type="entry name" value="EIF3E_C"/>
    <property type="match status" value="1"/>
</dbReference>
<dbReference type="InterPro" id="IPR019010">
    <property type="entry name" value="eIF3e_N"/>
</dbReference>
<dbReference type="EMBL" id="CAJNNW010035064">
    <property type="protein sequence ID" value="CAE8725386.1"/>
    <property type="molecule type" value="Genomic_DNA"/>
</dbReference>
<gene>
    <name evidence="12" type="ORF">PGLA2088_LOCUS44098</name>
</gene>
<keyword evidence="6" id="KW-0106">Calcium</keyword>
<feature type="domain" description="EF-hand" evidence="10">
    <location>
        <begin position="951"/>
        <end position="986"/>
    </location>
</feature>
<dbReference type="Pfam" id="PF01399">
    <property type="entry name" value="PCI"/>
    <property type="match status" value="1"/>
</dbReference>
<dbReference type="GO" id="GO:0005509">
    <property type="term" value="F:calcium ion binding"/>
    <property type="evidence" value="ECO:0007669"/>
    <property type="project" value="InterPro"/>
</dbReference>
<evidence type="ECO:0000256" key="7">
    <source>
        <dbReference type="ARBA" id="ARBA00022917"/>
    </source>
</evidence>
<dbReference type="InterPro" id="IPR016650">
    <property type="entry name" value="eIF3e"/>
</dbReference>
<keyword evidence="4" id="KW-0479">Metal-binding</keyword>
<evidence type="ECO:0000313" key="12">
    <source>
        <dbReference type="EMBL" id="CAE8725386.1"/>
    </source>
</evidence>
<evidence type="ECO:0000259" key="10">
    <source>
        <dbReference type="PROSITE" id="PS50222"/>
    </source>
</evidence>
<feature type="domain" description="EF-hand" evidence="10">
    <location>
        <begin position="1060"/>
        <end position="1095"/>
    </location>
</feature>
<proteinExistence type="inferred from homology"/>
<evidence type="ECO:0000256" key="4">
    <source>
        <dbReference type="ARBA" id="ARBA00022723"/>
    </source>
</evidence>
<feature type="domain" description="EF-hand" evidence="10">
    <location>
        <begin position="1024"/>
        <end position="1059"/>
    </location>
</feature>
<comment type="similarity">
    <text evidence="1">Belongs to the centrin family.</text>
</comment>
<name>A0A813LEL8_POLGL</name>
<dbReference type="PROSITE" id="PS50222">
    <property type="entry name" value="EF_HAND_2"/>
    <property type="match status" value="4"/>
</dbReference>
<keyword evidence="2 8" id="KW-0963">Cytoplasm</keyword>
<dbReference type="SMART" id="SM01186">
    <property type="entry name" value="eIF3_N"/>
    <property type="match status" value="1"/>
</dbReference>
<accession>A0A813LEL8</accession>
<sequence length="1095" mass="124424">MAEGKEAKEVLTLEQAQELVKYDLSTQMVPFLDRHLIIYMFNFLQEMEIYKTEDINRALLSLLAETNMIDLAVEMYATLGEEAPESLNQRREEVLQQLQDSREKVLSLLEILEDEDKVQKIATFKSMSELCTAFELEVDVIEGLVHYAKLQFDCGNYTLSGELLKHYRSMMAQDSERPMTTRQFSCIWGSLASFILNREFEAPSPGVEMAADVIFKIDEFLDNTKMAKKEVLLQKTWLLHWALFAIFNADKPDAKLLDFFLNEKSLSVISLSCPHLFRYVGACLILQKRLKHLVKDTVWIVHHEAACYSDPVTRFLLALYVDVDFDEAQQELQKCAQVCKVDFFLNRHWAEFEENARLLIFETYCRIHQCINIRMIASKLNMEAEEAEVWIVKLIQNAKLDARIDSEKSRVVMSKAPASVYQQVIEKTKNLSFRSTMLLSNLEKREKELKEAKDLPGVVREAFRPVVTAADGDLLELLAMKTGWGYGRRFKPREGAINEGVFLLEWVHGVKLVLEDGKRNPVEVDVESADFGFQQSRGSDTASKLRAKRYHKKIEDAARCWTTAGPPSEAISAKKEAEAAAAAAALEREDAERASARARKAEQKRLDKERERNAKRPEPAKSADVGGSICIGQTSPQYQVEAHCEEESAARNSELSFSGVEDLATFVGGRSKAVRERRRPVAVPSAADAAWQAHWEQQAAHLEGLFSASSSGVDEFDGGRIRRPTLQKKIMTRKFAKSLLEAKRSGELHAIAEEWERAHSEMVSRISELNALNEKVTQGLLDARGVGHLERIAEEMASEAERKAAEVQALKERVFRAMRDMRRSHDTDAIESDSPHAKNLMKQAFKALCASRQPKDDTHAKNLMKQAFKGLLASRQAKELERIADEMAEQLLSKAQSIKDKIREGLLRAHRAGELHELRDEMDELADAAANLAALRRFNAGGKKQKELTEEQKQEIKEAFDLFDTDGSGEIDSKELKVAMRALGFEPKKEEIQKMISDVDDDGSGTIGYEEFLKMMTHKILNRDPKDEILKAFRLFDDDETGKISFKNLKRVAKELGERMTDEELQEMVDEADRDGDGEVNEEEFLRIMKKTNLF</sequence>
<evidence type="ECO:0000313" key="13">
    <source>
        <dbReference type="Proteomes" id="UP000626109"/>
    </source>
</evidence>
<feature type="domain" description="EF-hand" evidence="10">
    <location>
        <begin position="987"/>
        <end position="1022"/>
    </location>
</feature>
<dbReference type="Proteomes" id="UP000626109">
    <property type="component" value="Unassembled WGS sequence"/>
</dbReference>
<evidence type="ECO:0000256" key="2">
    <source>
        <dbReference type="ARBA" id="ARBA00022490"/>
    </source>
</evidence>
<dbReference type="PANTHER" id="PTHR10317">
    <property type="entry name" value="EUKARYOTIC TRANSLATION INITIATION FACTOR 3 SUBUNIT E"/>
    <property type="match status" value="1"/>
</dbReference>
<dbReference type="GO" id="GO:0071540">
    <property type="term" value="C:eukaryotic translation initiation factor 3 complex, eIF3e"/>
    <property type="evidence" value="ECO:0007669"/>
    <property type="project" value="UniProtKB-UniRule"/>
</dbReference>
<dbReference type="SMART" id="SM00088">
    <property type="entry name" value="PINT"/>
    <property type="match status" value="1"/>
</dbReference>
<comment type="subcellular location">
    <subcellularLocation>
        <location evidence="8">Cytoplasm</location>
    </subcellularLocation>
</comment>